<dbReference type="VEuPathDB" id="FungiDB:CJJ09_003595"/>
<evidence type="ECO:0000313" key="2">
    <source>
        <dbReference type="Proteomes" id="UP000037122"/>
    </source>
</evidence>
<name>A0A0L0NNQ9_CANAR</name>
<accession>A0A0L0NNQ9</accession>
<sequence length="230" mass="25714">MSSVYAAKGPMSGHPYIPGSWGQLSLRPQWAESPKTLNPSVWKAPKMEVDMTDQWRLHNDDADGSFELQSLKSISPLLPSKATSSSPYSSRLFSPEAMSREYYELLVRSPSHDDMEAHMTTPLILSTEKLDFSCLIPKAGLVMARAAGPLSSCVCFDQSNKTDETALLGILNEEFMRIELNVMGPEIASTPSDWKSLFKELVVGLSDQEYHEKYYWAKYAGDYADESQRA</sequence>
<reference evidence="2" key="1">
    <citation type="journal article" date="2015" name="BMC Genomics">
        <title>Draft genome of a commonly misdiagnosed multidrug resistant pathogen Candida auris.</title>
        <authorList>
            <person name="Chatterjee S."/>
            <person name="Alampalli S.V."/>
            <person name="Nageshan R.K."/>
            <person name="Chettiar S.T."/>
            <person name="Joshi S."/>
            <person name="Tatu U.S."/>
        </authorList>
    </citation>
    <scope>NUCLEOTIDE SEQUENCE [LARGE SCALE GENOMIC DNA]</scope>
    <source>
        <strain evidence="2">6684</strain>
    </source>
</reference>
<gene>
    <name evidence="1" type="ORF">QG37_07887</name>
</gene>
<dbReference type="VEuPathDB" id="FungiDB:B9J08_001341"/>
<organism evidence="1 2">
    <name type="scientific">Candidozyma auris</name>
    <name type="common">Yeast</name>
    <name type="synonym">Candida auris</name>
    <dbReference type="NCBI Taxonomy" id="498019"/>
    <lineage>
        <taxon>Eukaryota</taxon>
        <taxon>Fungi</taxon>
        <taxon>Dikarya</taxon>
        <taxon>Ascomycota</taxon>
        <taxon>Saccharomycotina</taxon>
        <taxon>Pichiomycetes</taxon>
        <taxon>Metschnikowiaceae</taxon>
        <taxon>Candidozyma</taxon>
    </lineage>
</organism>
<evidence type="ECO:0000313" key="1">
    <source>
        <dbReference type="EMBL" id="KND95786.1"/>
    </source>
</evidence>
<proteinExistence type="predicted"/>
<dbReference type="EMBL" id="LGST01000065">
    <property type="protein sequence ID" value="KND95786.1"/>
    <property type="molecule type" value="Genomic_DNA"/>
</dbReference>
<comment type="caution">
    <text evidence="1">The sequence shown here is derived from an EMBL/GenBank/DDBJ whole genome shotgun (WGS) entry which is preliminary data.</text>
</comment>
<dbReference type="VEuPathDB" id="FungiDB:CJI97_001263"/>
<dbReference type="VEuPathDB" id="FungiDB:CJJ07_004766"/>
<dbReference type="Proteomes" id="UP000037122">
    <property type="component" value="Unassembled WGS sequence"/>
</dbReference>
<dbReference type="VEuPathDB" id="FungiDB:QG37_07887"/>
<dbReference type="VEuPathDB" id="FungiDB:CJI96_0001301"/>
<dbReference type="AlphaFoldDB" id="A0A0L0NNQ9"/>
<protein>
    <submittedName>
        <fullName evidence="1">Uncharacterized protein</fullName>
    </submittedName>
</protein>